<dbReference type="Proteomes" id="UP000266841">
    <property type="component" value="Unassembled WGS sequence"/>
</dbReference>
<keyword evidence="3" id="KW-1185">Reference proteome</keyword>
<organism evidence="2 3">
    <name type="scientific">Thalassiosira oceanica</name>
    <name type="common">Marine diatom</name>
    <dbReference type="NCBI Taxonomy" id="159749"/>
    <lineage>
        <taxon>Eukaryota</taxon>
        <taxon>Sar</taxon>
        <taxon>Stramenopiles</taxon>
        <taxon>Ochrophyta</taxon>
        <taxon>Bacillariophyta</taxon>
        <taxon>Coscinodiscophyceae</taxon>
        <taxon>Thalassiosirophycidae</taxon>
        <taxon>Thalassiosirales</taxon>
        <taxon>Thalassiosiraceae</taxon>
        <taxon>Thalassiosira</taxon>
    </lineage>
</organism>
<sequence>MGDNRDEMDNVDKSEEEGAGNIGQERNQKEGQVRGGEPALPKALVEQSPTDQAVKPLNPATAVAENGSSQNRAMEHPRRPPSEGCSTARFATIQFLATSAAAKSQAFFARLRSLYLASARACLRGSHKEKVHRQDKEQPQTEAHPLCAGGQASSPAGGCPTESDEFKQCCNAYDKPLLRLAATRQACNGLDLLTLGR</sequence>
<accession>K0T3E3</accession>
<feature type="non-terminal residue" evidence="2">
    <location>
        <position position="197"/>
    </location>
</feature>
<feature type="compositionally biased region" description="Basic and acidic residues" evidence="1">
    <location>
        <begin position="127"/>
        <end position="139"/>
    </location>
</feature>
<protein>
    <submittedName>
        <fullName evidence="2">Uncharacterized protein</fullName>
    </submittedName>
</protein>
<feature type="compositionally biased region" description="Basic and acidic residues" evidence="1">
    <location>
        <begin position="1"/>
        <end position="13"/>
    </location>
</feature>
<reference evidence="2 3" key="1">
    <citation type="journal article" date="2012" name="Genome Biol.">
        <title>Genome and low-iron response of an oceanic diatom adapted to chronic iron limitation.</title>
        <authorList>
            <person name="Lommer M."/>
            <person name="Specht M."/>
            <person name="Roy A.S."/>
            <person name="Kraemer L."/>
            <person name="Andreson R."/>
            <person name="Gutowska M.A."/>
            <person name="Wolf J."/>
            <person name="Bergner S.V."/>
            <person name="Schilhabel M.B."/>
            <person name="Klostermeier U.C."/>
            <person name="Beiko R.G."/>
            <person name="Rosenstiel P."/>
            <person name="Hippler M."/>
            <person name="Laroche J."/>
        </authorList>
    </citation>
    <scope>NUCLEOTIDE SEQUENCE [LARGE SCALE GENOMIC DNA]</scope>
    <source>
        <strain evidence="2 3">CCMP1005</strain>
    </source>
</reference>
<dbReference type="EMBL" id="AGNL01004741">
    <property type="protein sequence ID" value="EJK73173.1"/>
    <property type="molecule type" value="Genomic_DNA"/>
</dbReference>
<evidence type="ECO:0000313" key="3">
    <source>
        <dbReference type="Proteomes" id="UP000266841"/>
    </source>
</evidence>
<proteinExistence type="predicted"/>
<gene>
    <name evidence="2" type="ORF">THAOC_05217</name>
</gene>
<comment type="caution">
    <text evidence="2">The sequence shown here is derived from an EMBL/GenBank/DDBJ whole genome shotgun (WGS) entry which is preliminary data.</text>
</comment>
<evidence type="ECO:0000256" key="1">
    <source>
        <dbReference type="SAM" id="MobiDB-lite"/>
    </source>
</evidence>
<feature type="region of interest" description="Disordered" evidence="1">
    <location>
        <begin position="1"/>
        <end position="85"/>
    </location>
</feature>
<dbReference type="AlphaFoldDB" id="K0T3E3"/>
<name>K0T3E3_THAOC</name>
<evidence type="ECO:0000313" key="2">
    <source>
        <dbReference type="EMBL" id="EJK73173.1"/>
    </source>
</evidence>
<feature type="region of interest" description="Disordered" evidence="1">
    <location>
        <begin position="127"/>
        <end position="163"/>
    </location>
</feature>